<evidence type="ECO:0008006" key="5">
    <source>
        <dbReference type="Google" id="ProtNLM"/>
    </source>
</evidence>
<gene>
    <name evidence="3" type="ORF">AKJ09_07156</name>
</gene>
<protein>
    <recommendedName>
        <fullName evidence="5">Photosynthesis system II assembly factor Ycf48/Hcf136-like domain-containing protein</fullName>
    </recommendedName>
</protein>
<reference evidence="3 4" key="1">
    <citation type="submission" date="2015-08" db="EMBL/GenBank/DDBJ databases">
        <authorList>
            <person name="Babu N.S."/>
            <person name="Beckwith C.J."/>
            <person name="Beseler K.G."/>
            <person name="Brison A."/>
            <person name="Carone J.V."/>
            <person name="Caskin T.P."/>
            <person name="Diamond M."/>
            <person name="Durham M.E."/>
            <person name="Foxe J.M."/>
            <person name="Go M."/>
            <person name="Henderson B.A."/>
            <person name="Jones I.B."/>
            <person name="McGettigan J.A."/>
            <person name="Micheletti S.J."/>
            <person name="Nasrallah M.E."/>
            <person name="Ortiz D."/>
            <person name="Piller C.R."/>
            <person name="Privatt S.R."/>
            <person name="Schneider S.L."/>
            <person name="Sharp S."/>
            <person name="Smith T.C."/>
            <person name="Stanton J.D."/>
            <person name="Ullery H.E."/>
            <person name="Wilson R.J."/>
            <person name="Serrano M.G."/>
            <person name="Buck G."/>
            <person name="Lee V."/>
            <person name="Wang Y."/>
            <person name="Carvalho R."/>
            <person name="Voegtly L."/>
            <person name="Shi R."/>
            <person name="Duckworth R."/>
            <person name="Johnson A."/>
            <person name="Loviza R."/>
            <person name="Walstead R."/>
            <person name="Shah Z."/>
            <person name="Kiflezghi M."/>
            <person name="Wade K."/>
            <person name="Ball S.L."/>
            <person name="Bradley K.W."/>
            <person name="Asai D.J."/>
            <person name="Bowman C.A."/>
            <person name="Russell D.A."/>
            <person name="Pope W.H."/>
            <person name="Jacobs-Sera D."/>
            <person name="Hendrix R.W."/>
            <person name="Hatfull G.F."/>
        </authorList>
    </citation>
    <scope>NUCLEOTIDE SEQUENCE [LARGE SCALE GENOMIC DNA]</scope>
    <source>
        <strain evidence="3 4">DSM 27648</strain>
    </source>
</reference>
<feature type="signal peptide" evidence="2">
    <location>
        <begin position="1"/>
        <end position="19"/>
    </location>
</feature>
<evidence type="ECO:0000313" key="3">
    <source>
        <dbReference type="EMBL" id="AKV00493.1"/>
    </source>
</evidence>
<sequence>MRRIAIGTWVALLAACASSEDPKASPAPTPVAEGGVNDAGTNEASVSDAGATPDGAARDLFPDTCAPGAFCPVSISLGAQQSMLSISARSESDIWVTGSLGAVVHFDGTAWSSVRMPLRETFGAVLARSGDETWLGSSMRAVYTNRAPDAGPSSWTTIASSLTPYALRDLWSAPGSARVWAALEEQSQPTTLFRLEVRDDVLTATPINGIAFNVAMNALDGISKDELWAVGDLGGAYRITAAESETPLVERFDTHTNNSLNGVSVLSGDDIWAVGTVGTVRRYRGPTIGWERVDVPVTNHLNAIAAVAPDDVWVVGDGATILHYDGSTWSTVAIAGLQGVRPRLRAVTVLPGRIVVAGERSILELRTAKGS</sequence>
<evidence type="ECO:0000256" key="2">
    <source>
        <dbReference type="SAM" id="SignalP"/>
    </source>
</evidence>
<dbReference type="KEGG" id="llu:AKJ09_07156"/>
<dbReference type="SUPFAM" id="SSF63829">
    <property type="entry name" value="Calcium-dependent phosphotriesterase"/>
    <property type="match status" value="1"/>
</dbReference>
<organism evidence="3 4">
    <name type="scientific">Labilithrix luteola</name>
    <dbReference type="NCBI Taxonomy" id="1391654"/>
    <lineage>
        <taxon>Bacteria</taxon>
        <taxon>Pseudomonadati</taxon>
        <taxon>Myxococcota</taxon>
        <taxon>Polyangia</taxon>
        <taxon>Polyangiales</taxon>
        <taxon>Labilitrichaceae</taxon>
        <taxon>Labilithrix</taxon>
    </lineage>
</organism>
<dbReference type="OrthoDB" id="5483347at2"/>
<dbReference type="STRING" id="1391654.AKJ09_07156"/>
<dbReference type="RefSeq" id="WP_146651776.1">
    <property type="nucleotide sequence ID" value="NZ_CP012333.1"/>
</dbReference>
<keyword evidence="4" id="KW-1185">Reference proteome</keyword>
<dbReference type="Proteomes" id="UP000064967">
    <property type="component" value="Chromosome"/>
</dbReference>
<dbReference type="EMBL" id="CP012333">
    <property type="protein sequence ID" value="AKV00493.1"/>
    <property type="molecule type" value="Genomic_DNA"/>
</dbReference>
<keyword evidence="2" id="KW-0732">Signal</keyword>
<name>A0A0K1Q415_9BACT</name>
<feature type="region of interest" description="Disordered" evidence="1">
    <location>
        <begin position="20"/>
        <end position="52"/>
    </location>
</feature>
<feature type="chain" id="PRO_5005466834" description="Photosynthesis system II assembly factor Ycf48/Hcf136-like domain-containing protein" evidence="2">
    <location>
        <begin position="20"/>
        <end position="371"/>
    </location>
</feature>
<accession>A0A0K1Q415</accession>
<evidence type="ECO:0000256" key="1">
    <source>
        <dbReference type="SAM" id="MobiDB-lite"/>
    </source>
</evidence>
<dbReference type="PROSITE" id="PS51257">
    <property type="entry name" value="PROKAR_LIPOPROTEIN"/>
    <property type="match status" value="1"/>
</dbReference>
<dbReference type="AlphaFoldDB" id="A0A0K1Q415"/>
<proteinExistence type="predicted"/>
<evidence type="ECO:0000313" key="4">
    <source>
        <dbReference type="Proteomes" id="UP000064967"/>
    </source>
</evidence>